<evidence type="ECO:0000256" key="6">
    <source>
        <dbReference type="SAM" id="Phobius"/>
    </source>
</evidence>
<evidence type="ECO:0000256" key="2">
    <source>
        <dbReference type="ARBA" id="ARBA00022692"/>
    </source>
</evidence>
<dbReference type="InterPro" id="IPR011701">
    <property type="entry name" value="MFS"/>
</dbReference>
<sequence>MPKHRASTSTTMDLVSLGGRSKSSCPTSETDGSGSGKAEGKAEEGGAASDAVRERGAQNGDAQATSSGFRERAGEAALRPLEGWRLGGVTTALLLGLFLATLETSITATALVSIGEDFTATTTTTWVVISYLLSYMGFAVIFARISDGIGRKGASILAWLLFAAFSLGSGLATNINQLIAFRTLQGIGGSGLFSLSMIVLPQITPVKLWALMSSLVGMCFAFSYVLGPILGGVIANNSTWRWIYLFNAPAAVLGVGLILIAWPAQADRKNRLSTSLAQMDVLGALLLLVATVLLVFALQQAGSQEYAWSSPVIIATLTVSAVSWVAFIAWIAWLESGRSGLKIKAIFPLSIALKRPTGPGILSSLVVGFPFFMILINLPIRFQVVNNDSSVMAGIHTLPFLGGVALGTTLGGGIATRKNLTAHALIFATALACLGSGLISTTADGLRIPRAQYGYQVILGTGFGLAFTSITMMMALAHDFDTVAAAQGAVGQSRVLGGSISLAIGTIILNRHLSNLVTHATSPLSRLQLSSLRASLAVLPSFSEGQQEAVRAAYASAFREQMRVCAFVLVGGVVVTGMTWQRVPRSVEESRARQGRLAEMQKGGGGGAEA</sequence>
<feature type="transmembrane region" description="Helical" evidence="6">
    <location>
        <begin position="422"/>
        <end position="441"/>
    </location>
</feature>
<dbReference type="PRINTS" id="PR01036">
    <property type="entry name" value="TCRTETB"/>
</dbReference>
<feature type="transmembrane region" description="Helical" evidence="6">
    <location>
        <begin position="310"/>
        <end position="334"/>
    </location>
</feature>
<feature type="transmembrane region" description="Helical" evidence="6">
    <location>
        <begin position="453"/>
        <end position="477"/>
    </location>
</feature>
<dbReference type="PANTHER" id="PTHR23501:SF43">
    <property type="entry name" value="MULTIDRUG TRANSPORTER, PUTATIVE (AFU_ORTHOLOGUE AFUA_6G03040)-RELATED"/>
    <property type="match status" value="1"/>
</dbReference>
<dbReference type="VEuPathDB" id="FungiDB:GMDG_05444"/>
<dbReference type="GO" id="GO:0005886">
    <property type="term" value="C:plasma membrane"/>
    <property type="evidence" value="ECO:0007669"/>
    <property type="project" value="TreeGrafter"/>
</dbReference>
<protein>
    <recommendedName>
        <fullName evidence="7">Major facilitator superfamily (MFS) profile domain-containing protein</fullName>
    </recommendedName>
</protein>
<comment type="subcellular location">
    <subcellularLocation>
        <location evidence="1">Membrane</location>
        <topology evidence="1">Multi-pass membrane protein</topology>
    </subcellularLocation>
</comment>
<dbReference type="Pfam" id="PF07690">
    <property type="entry name" value="MFS_1"/>
    <property type="match status" value="1"/>
</dbReference>
<dbReference type="SUPFAM" id="SSF103473">
    <property type="entry name" value="MFS general substrate transporter"/>
    <property type="match status" value="1"/>
</dbReference>
<feature type="transmembrane region" description="Helical" evidence="6">
    <location>
        <begin position="360"/>
        <end position="380"/>
    </location>
</feature>
<feature type="transmembrane region" description="Helical" evidence="6">
    <location>
        <begin position="208"/>
        <end position="230"/>
    </location>
</feature>
<dbReference type="InterPro" id="IPR036259">
    <property type="entry name" value="MFS_trans_sf"/>
</dbReference>
<feature type="transmembrane region" description="Helical" evidence="6">
    <location>
        <begin position="126"/>
        <end position="144"/>
    </location>
</feature>
<keyword evidence="2 6" id="KW-0812">Transmembrane</keyword>
<feature type="transmembrane region" description="Helical" evidence="6">
    <location>
        <begin position="242"/>
        <end position="264"/>
    </location>
</feature>
<evidence type="ECO:0000256" key="3">
    <source>
        <dbReference type="ARBA" id="ARBA00022989"/>
    </source>
</evidence>
<organism evidence="8">
    <name type="scientific">Pseudogymnoascus destructans</name>
    <dbReference type="NCBI Taxonomy" id="655981"/>
    <lineage>
        <taxon>Eukaryota</taxon>
        <taxon>Fungi</taxon>
        <taxon>Dikarya</taxon>
        <taxon>Ascomycota</taxon>
        <taxon>Pezizomycotina</taxon>
        <taxon>Leotiomycetes</taxon>
        <taxon>Thelebolales</taxon>
        <taxon>Thelebolaceae</taxon>
        <taxon>Pseudogymnoascus</taxon>
    </lineage>
</organism>
<name>A0A177AGU7_9PEZI</name>
<evidence type="ECO:0000256" key="4">
    <source>
        <dbReference type="ARBA" id="ARBA00023136"/>
    </source>
</evidence>
<reference evidence="8" key="1">
    <citation type="submission" date="2016-03" db="EMBL/GenBank/DDBJ databases">
        <title>Updated assembly of Pseudogymnoascus destructans, the fungus causing white-nose syndrome of bats.</title>
        <authorList>
            <person name="Palmer J.M."/>
            <person name="Drees K.P."/>
            <person name="Foster J.T."/>
            <person name="Lindner D.L."/>
        </authorList>
    </citation>
    <scope>NUCLEOTIDE SEQUENCE [LARGE SCALE GENOMIC DNA]</scope>
    <source>
        <strain evidence="8">20631-21</strain>
    </source>
</reference>
<dbReference type="RefSeq" id="XP_024326592.1">
    <property type="nucleotide sequence ID" value="XM_024465872.1"/>
</dbReference>
<feature type="compositionally biased region" description="Polar residues" evidence="5">
    <location>
        <begin position="21"/>
        <end position="30"/>
    </location>
</feature>
<dbReference type="Gene3D" id="1.20.1720.10">
    <property type="entry name" value="Multidrug resistance protein D"/>
    <property type="match status" value="1"/>
</dbReference>
<dbReference type="EMBL" id="KV441389">
    <property type="protein sequence ID" value="OAF61317.1"/>
    <property type="molecule type" value="Genomic_DNA"/>
</dbReference>
<keyword evidence="4 6" id="KW-0472">Membrane</keyword>
<dbReference type="eggNOG" id="KOG0254">
    <property type="taxonomic scope" value="Eukaryota"/>
</dbReference>
<evidence type="ECO:0000313" key="8">
    <source>
        <dbReference type="EMBL" id="OAF61317.1"/>
    </source>
</evidence>
<dbReference type="Proteomes" id="UP000077154">
    <property type="component" value="Unassembled WGS sequence"/>
</dbReference>
<feature type="transmembrane region" description="Helical" evidence="6">
    <location>
        <begin position="392"/>
        <end position="415"/>
    </location>
</feature>
<dbReference type="InterPro" id="IPR020846">
    <property type="entry name" value="MFS_dom"/>
</dbReference>
<dbReference type="PROSITE" id="PS50850">
    <property type="entry name" value="MFS"/>
    <property type="match status" value="1"/>
</dbReference>
<dbReference type="GeneID" id="36285288"/>
<dbReference type="AlphaFoldDB" id="A0A177AGU7"/>
<evidence type="ECO:0000256" key="1">
    <source>
        <dbReference type="ARBA" id="ARBA00004141"/>
    </source>
</evidence>
<keyword evidence="3 6" id="KW-1133">Transmembrane helix</keyword>
<feature type="transmembrane region" description="Helical" evidence="6">
    <location>
        <begin position="276"/>
        <end position="298"/>
    </location>
</feature>
<gene>
    <name evidence="8" type="ORF">VC83_02204</name>
</gene>
<feature type="transmembrane region" description="Helical" evidence="6">
    <location>
        <begin position="92"/>
        <end position="114"/>
    </location>
</feature>
<feature type="region of interest" description="Disordered" evidence="5">
    <location>
        <begin position="1"/>
        <end position="71"/>
    </location>
</feature>
<feature type="region of interest" description="Disordered" evidence="5">
    <location>
        <begin position="591"/>
        <end position="610"/>
    </location>
</feature>
<feature type="transmembrane region" description="Helical" evidence="6">
    <location>
        <begin position="564"/>
        <end position="583"/>
    </location>
</feature>
<feature type="domain" description="Major facilitator superfamily (MFS) profile" evidence="7">
    <location>
        <begin position="89"/>
        <end position="543"/>
    </location>
</feature>
<dbReference type="OrthoDB" id="440553at2759"/>
<proteinExistence type="predicted"/>
<dbReference type="PANTHER" id="PTHR23501">
    <property type="entry name" value="MAJOR FACILITATOR SUPERFAMILY"/>
    <property type="match status" value="1"/>
</dbReference>
<feature type="transmembrane region" description="Helical" evidence="6">
    <location>
        <begin position="156"/>
        <end position="173"/>
    </location>
</feature>
<dbReference type="GO" id="GO:0022857">
    <property type="term" value="F:transmembrane transporter activity"/>
    <property type="evidence" value="ECO:0007669"/>
    <property type="project" value="InterPro"/>
</dbReference>
<feature type="transmembrane region" description="Helical" evidence="6">
    <location>
        <begin position="179"/>
        <end position="201"/>
    </location>
</feature>
<evidence type="ECO:0000256" key="5">
    <source>
        <dbReference type="SAM" id="MobiDB-lite"/>
    </source>
</evidence>
<accession>A0A177AGU7</accession>
<evidence type="ECO:0000259" key="7">
    <source>
        <dbReference type="PROSITE" id="PS50850"/>
    </source>
</evidence>